<dbReference type="RefSeq" id="WP_135795395.1">
    <property type="nucleotide sequence ID" value="NZ_CP032096.1"/>
</dbReference>
<evidence type="ECO:0000259" key="1">
    <source>
        <dbReference type="PROSITE" id="PS50851"/>
    </source>
</evidence>
<dbReference type="Gene3D" id="2.40.50.180">
    <property type="entry name" value="CheA-289, Domain 4"/>
    <property type="match status" value="1"/>
</dbReference>
<dbReference type="Gene3D" id="2.30.30.40">
    <property type="entry name" value="SH3 Domains"/>
    <property type="match status" value="1"/>
</dbReference>
<dbReference type="OrthoDB" id="9790406at2"/>
<dbReference type="SMART" id="SM00260">
    <property type="entry name" value="CheW"/>
    <property type="match status" value="1"/>
</dbReference>
<accession>A0A4P7P0F8</accession>
<keyword evidence="3" id="KW-1185">Reference proteome</keyword>
<dbReference type="Proteomes" id="UP000296201">
    <property type="component" value="Chromosome"/>
</dbReference>
<name>A0A4P7P0F8_9GAMM</name>
<dbReference type="AlphaFoldDB" id="A0A4P7P0F8"/>
<sequence length="169" mass="18545">MDSESNMQSTNNLLDGVITDEDDEKYVGPSIRCVMFNLDSEVYGINVKKIREVLRVGAIRKVEGSAPSVLGVINVRGVIVTVVDTRLTYGLPTKPVDDLSRIIIVELDTDNIVGMMVDCVMEVKDIPESQFEPMSATKEGASRYLQGIAHYNGDVIVLIDVDSMFSGQT</sequence>
<dbReference type="PANTHER" id="PTHR22617">
    <property type="entry name" value="CHEMOTAXIS SENSOR HISTIDINE KINASE-RELATED"/>
    <property type="match status" value="1"/>
</dbReference>
<evidence type="ECO:0000313" key="2">
    <source>
        <dbReference type="EMBL" id="QBZ82712.1"/>
    </source>
</evidence>
<dbReference type="PROSITE" id="PS50851">
    <property type="entry name" value="CHEW"/>
    <property type="match status" value="1"/>
</dbReference>
<proteinExistence type="predicted"/>
<dbReference type="GO" id="GO:0007165">
    <property type="term" value="P:signal transduction"/>
    <property type="evidence" value="ECO:0007669"/>
    <property type="project" value="InterPro"/>
</dbReference>
<dbReference type="EMBL" id="CP032096">
    <property type="protein sequence ID" value="QBZ82712.1"/>
    <property type="molecule type" value="Genomic_DNA"/>
</dbReference>
<dbReference type="GO" id="GO:0006935">
    <property type="term" value="P:chemotaxis"/>
    <property type="evidence" value="ECO:0007669"/>
    <property type="project" value="InterPro"/>
</dbReference>
<feature type="domain" description="CheW-like" evidence="1">
    <location>
        <begin position="30"/>
        <end position="169"/>
    </location>
</feature>
<dbReference type="InterPro" id="IPR039315">
    <property type="entry name" value="CheW"/>
</dbReference>
<dbReference type="SUPFAM" id="SSF50341">
    <property type="entry name" value="CheW-like"/>
    <property type="match status" value="1"/>
</dbReference>
<organism evidence="2 3">
    <name type="scientific">Hydrogenovibrio crunogenus</name>
    <dbReference type="NCBI Taxonomy" id="39765"/>
    <lineage>
        <taxon>Bacteria</taxon>
        <taxon>Pseudomonadati</taxon>
        <taxon>Pseudomonadota</taxon>
        <taxon>Gammaproteobacteria</taxon>
        <taxon>Thiotrichales</taxon>
        <taxon>Piscirickettsiaceae</taxon>
        <taxon>Hydrogenovibrio</taxon>
    </lineage>
</organism>
<evidence type="ECO:0000313" key="3">
    <source>
        <dbReference type="Proteomes" id="UP000296201"/>
    </source>
</evidence>
<reference evidence="2 3" key="1">
    <citation type="submission" date="2018-08" db="EMBL/GenBank/DDBJ databases">
        <title>Horizontal acquisition of hydrogen conversion ability and other habitat adaptations in Hydrogenovibrio crunogenus strains.</title>
        <authorList>
            <person name="Gonnella G."/>
            <person name="Adam N."/>
            <person name="Perner M."/>
        </authorList>
    </citation>
    <scope>NUCLEOTIDE SEQUENCE [LARGE SCALE GENOMIC DNA]</scope>
    <source>
        <strain evidence="2 3">SP-41</strain>
    </source>
</reference>
<gene>
    <name evidence="2" type="primary">cheW_2</name>
    <name evidence="2" type="ORF">GHNINEIG_00747</name>
</gene>
<dbReference type="GO" id="GO:0005829">
    <property type="term" value="C:cytosol"/>
    <property type="evidence" value="ECO:0007669"/>
    <property type="project" value="TreeGrafter"/>
</dbReference>
<dbReference type="InterPro" id="IPR036061">
    <property type="entry name" value="CheW-like_dom_sf"/>
</dbReference>
<dbReference type="Pfam" id="PF01584">
    <property type="entry name" value="CheW"/>
    <property type="match status" value="1"/>
</dbReference>
<protein>
    <submittedName>
        <fullName evidence="2">Chemotaxis protein CheW</fullName>
    </submittedName>
</protein>
<dbReference type="InterPro" id="IPR002545">
    <property type="entry name" value="CheW-lke_dom"/>
</dbReference>
<dbReference type="PANTHER" id="PTHR22617:SF23">
    <property type="entry name" value="CHEMOTAXIS PROTEIN CHEW"/>
    <property type="match status" value="1"/>
</dbReference>